<proteinExistence type="predicted"/>
<evidence type="ECO:0000313" key="1">
    <source>
        <dbReference type="EMBL" id="ESQ31890.1"/>
    </source>
</evidence>
<dbReference type="Pfam" id="PF05623">
    <property type="entry name" value="DUF789"/>
    <property type="match status" value="1"/>
</dbReference>
<dbReference type="Gramene" id="ESQ31890">
    <property type="protein sequence ID" value="ESQ31890"/>
    <property type="gene ID" value="EUTSA_v100054380mg"/>
</dbReference>
<dbReference type="OMA" id="MEMHEES"/>
<dbReference type="PANTHER" id="PTHR31343:SF50">
    <property type="entry name" value="GB|AAD11584.1"/>
    <property type="match status" value="1"/>
</dbReference>
<dbReference type="EMBL" id="KI517748">
    <property type="protein sequence ID" value="ESQ31890.1"/>
    <property type="molecule type" value="Genomic_DNA"/>
</dbReference>
<gene>
    <name evidence="1" type="ORF">EUTSA_v100054380mg</name>
</gene>
<organism evidence="1 2">
    <name type="scientific">Eutrema salsugineum</name>
    <name type="common">Saltwater cress</name>
    <name type="synonym">Sisymbrium salsugineum</name>
    <dbReference type="NCBI Taxonomy" id="72664"/>
    <lineage>
        <taxon>Eukaryota</taxon>
        <taxon>Viridiplantae</taxon>
        <taxon>Streptophyta</taxon>
        <taxon>Embryophyta</taxon>
        <taxon>Tracheophyta</taxon>
        <taxon>Spermatophyta</taxon>
        <taxon>Magnoliopsida</taxon>
        <taxon>eudicotyledons</taxon>
        <taxon>Gunneridae</taxon>
        <taxon>Pentapetalae</taxon>
        <taxon>rosids</taxon>
        <taxon>malvids</taxon>
        <taxon>Brassicales</taxon>
        <taxon>Brassicaceae</taxon>
        <taxon>Eutremeae</taxon>
        <taxon>Eutrema</taxon>
    </lineage>
</organism>
<name>V4K1U5_EUTSA</name>
<accession>V4K1U5</accession>
<dbReference type="PANTHER" id="PTHR31343">
    <property type="entry name" value="T15D22.8"/>
    <property type="match status" value="1"/>
</dbReference>
<feature type="non-terminal residue" evidence="1">
    <location>
        <position position="1"/>
    </location>
</feature>
<protein>
    <submittedName>
        <fullName evidence="1">Uncharacterized protein</fullName>
    </submittedName>
</protein>
<dbReference type="InterPro" id="IPR008507">
    <property type="entry name" value="DUF789"/>
</dbReference>
<dbReference type="KEGG" id="eus:EUTSA_v100054380m"/>
<sequence length="71" mass="8209">GMSSTTEVVIPPFGAVSYKAYGDVWIMPRTFDNHNKMEMHEESASSWLETLGFNHSDFNFFMSHKFYGLPR</sequence>
<evidence type="ECO:0000313" key="2">
    <source>
        <dbReference type="Proteomes" id="UP000030689"/>
    </source>
</evidence>
<dbReference type="Proteomes" id="UP000030689">
    <property type="component" value="Unassembled WGS sequence"/>
</dbReference>
<dbReference type="AlphaFoldDB" id="V4K1U5"/>
<keyword evidence="2" id="KW-1185">Reference proteome</keyword>
<reference evidence="1 2" key="1">
    <citation type="journal article" date="2013" name="Front. Plant Sci.">
        <title>The Reference Genome of the Halophytic Plant Eutrema salsugineum.</title>
        <authorList>
            <person name="Yang R."/>
            <person name="Jarvis D.E."/>
            <person name="Chen H."/>
            <person name="Beilstein M.A."/>
            <person name="Grimwood J."/>
            <person name="Jenkins J."/>
            <person name="Shu S."/>
            <person name="Prochnik S."/>
            <person name="Xin M."/>
            <person name="Ma C."/>
            <person name="Schmutz J."/>
            <person name="Wing R.A."/>
            <person name="Mitchell-Olds T."/>
            <person name="Schumaker K.S."/>
            <person name="Wang X."/>
        </authorList>
    </citation>
    <scope>NUCLEOTIDE SEQUENCE [LARGE SCALE GENOMIC DNA]</scope>
</reference>